<dbReference type="InterPro" id="IPR035979">
    <property type="entry name" value="RBD_domain_sf"/>
</dbReference>
<evidence type="ECO:0000313" key="1">
    <source>
        <dbReference type="EMBL" id="KHN69866.1"/>
    </source>
</evidence>
<evidence type="ECO:0000313" key="2">
    <source>
        <dbReference type="Proteomes" id="UP000031056"/>
    </source>
</evidence>
<gene>
    <name evidence="1" type="ORF">M896_040590</name>
</gene>
<keyword evidence="2" id="KW-1185">Reference proteome</keyword>
<sequence>MGSAGTIRVSNLHPKIRFKDILELFEVFGCIKYFYVDRDAFLLKFDTFTDKCLLMNNFPLAHRRIVVEPCNAQCQDSICDGNTVVFLADIGLDDLRDECCMFGEVTEVVKSDIGIHVVCKTSMDARNVFMNMYGRYYNNERIRCRVRPSTNDNE</sequence>
<comment type="caution">
    <text evidence="1">The sequence shown here is derived from an EMBL/GenBank/DDBJ whole genome shotgun (WGS) entry which is preliminary data.</text>
</comment>
<dbReference type="OrthoDB" id="2573941at2759"/>
<dbReference type="RefSeq" id="XP_014563908.1">
    <property type="nucleotide sequence ID" value="XM_014708422.1"/>
</dbReference>
<reference evidence="1 2" key="1">
    <citation type="journal article" date="2014" name="MBio">
        <title>The Ordospora colligata genome; evolution of extreme reduction in microsporidia and host-to-parasite horizontal gene transfer.</title>
        <authorList>
            <person name="Pombert J.-F."/>
            <person name="Haag K.L."/>
            <person name="Beidas S."/>
            <person name="Ebert D."/>
            <person name="Keeling P.J."/>
        </authorList>
    </citation>
    <scope>NUCLEOTIDE SEQUENCE [LARGE SCALE GENOMIC DNA]</scope>
    <source>
        <strain evidence="1 2">OC4</strain>
    </source>
</reference>
<dbReference type="CDD" id="cd00590">
    <property type="entry name" value="RRM_SF"/>
    <property type="match status" value="1"/>
</dbReference>
<protein>
    <recommendedName>
        <fullName evidence="3">RRM domain-containing protein</fullName>
    </recommendedName>
</protein>
<name>A0A0B2UFL4_9MICR</name>
<dbReference type="GO" id="GO:0003676">
    <property type="term" value="F:nucleic acid binding"/>
    <property type="evidence" value="ECO:0007669"/>
    <property type="project" value="InterPro"/>
</dbReference>
<dbReference type="Gene3D" id="3.30.70.330">
    <property type="match status" value="1"/>
</dbReference>
<organism evidence="1 2">
    <name type="scientific">Ordospora colligata OC4</name>
    <dbReference type="NCBI Taxonomy" id="1354746"/>
    <lineage>
        <taxon>Eukaryota</taxon>
        <taxon>Fungi</taxon>
        <taxon>Fungi incertae sedis</taxon>
        <taxon>Microsporidia</taxon>
        <taxon>Ordosporidae</taxon>
        <taxon>Ordospora</taxon>
    </lineage>
</organism>
<dbReference type="InParanoid" id="A0A0B2UFL4"/>
<accession>A0A0B2UFL4</accession>
<dbReference type="Proteomes" id="UP000031056">
    <property type="component" value="Unassembled WGS sequence"/>
</dbReference>
<dbReference type="HOGENOM" id="CLU_1677871_0_0_1"/>
<dbReference type="GeneID" id="26261498"/>
<dbReference type="InterPro" id="IPR012677">
    <property type="entry name" value="Nucleotide-bd_a/b_plait_sf"/>
</dbReference>
<dbReference type="AlphaFoldDB" id="A0A0B2UFL4"/>
<dbReference type="EMBL" id="JOKQ01000004">
    <property type="protein sequence ID" value="KHN69866.1"/>
    <property type="molecule type" value="Genomic_DNA"/>
</dbReference>
<proteinExistence type="predicted"/>
<dbReference type="SUPFAM" id="SSF54928">
    <property type="entry name" value="RNA-binding domain, RBD"/>
    <property type="match status" value="1"/>
</dbReference>
<dbReference type="VEuPathDB" id="MicrosporidiaDB:M896_040590"/>
<evidence type="ECO:0008006" key="3">
    <source>
        <dbReference type="Google" id="ProtNLM"/>
    </source>
</evidence>